<evidence type="ECO:0000256" key="2">
    <source>
        <dbReference type="ARBA" id="ARBA00023015"/>
    </source>
</evidence>
<dbReference type="GO" id="GO:0008270">
    <property type="term" value="F:zinc ion binding"/>
    <property type="evidence" value="ECO:0007669"/>
    <property type="project" value="InterPro"/>
</dbReference>
<evidence type="ECO:0000256" key="5">
    <source>
        <dbReference type="ARBA" id="ARBA00023242"/>
    </source>
</evidence>
<sequence>MPRASSSPPPKTKRTSACLHCRRQKLKCDGTPDSPCSRCRDDGVECIVRPRANAAILTDDLRWQQSVEARLQSLSTEIEAVKAQNDELHRRLEPRSSGSVKEPKVTAVPSPPSPPSTAPTVTATLPAHLTTLRDILQLALTELERPTRLDVSIDDAAVLWEYFYDSMAIFHGFTASTELATPSPLLFTAVVTASAKRLTGRRLRTPVELWEELFQRALVRLLYVTVPKTWDDVVGLGIARTWFWKADEITSGLVYGAFVETSTPDRGDFRDRRVWDFIEMTTVSHGILHLSVPIVPETPPPGVPARSASHVLLSALNELFDSLGHLNRAITSARSLVMTALMGQAGSPLTYAEVMVLRRCRDDLERWRPKWLYEIQNAEAAKLPTGSGREFLLDLVTLYYRVASVVVDGYLDQAAQPDTAQYMTSCRELLNLVVGKWSTSLHLWPKLFLHSALIATLALPKDDPLVRRAHDKFVSLAHMLLTSGGKLLHRLMERMHEENGVLAPIEVVFTPIPDLDLPTVMAYTGSDSFWADLSGVLGLPHGDLSTPMHVEGQWAQQWGVQQ</sequence>
<dbReference type="SUPFAM" id="SSF57701">
    <property type="entry name" value="Zn2/Cys6 DNA-binding domain"/>
    <property type="match status" value="1"/>
</dbReference>
<dbReference type="SMART" id="SM00066">
    <property type="entry name" value="GAL4"/>
    <property type="match status" value="1"/>
</dbReference>
<reference evidence="9" key="1">
    <citation type="journal article" date="2023" name="BMC Genomics">
        <title>Chromosome-level genome assemblies of Cutaneotrichosporon spp. (Trichosporonales, Basidiomycota) reveal imbalanced evolution between nucleotide sequences and chromosome synteny.</title>
        <authorList>
            <person name="Kobayashi Y."/>
            <person name="Kayamori A."/>
            <person name="Aoki K."/>
            <person name="Shiwa Y."/>
            <person name="Matsutani M."/>
            <person name="Fujita N."/>
            <person name="Sugita T."/>
            <person name="Iwasaki W."/>
            <person name="Tanaka N."/>
            <person name="Takashima M."/>
        </authorList>
    </citation>
    <scope>NUCLEOTIDE SEQUENCE</scope>
    <source>
        <strain evidence="9">HIS019</strain>
    </source>
</reference>
<gene>
    <name evidence="9" type="ORF">CcaverHIS019_0106020</name>
</gene>
<evidence type="ECO:0000313" key="10">
    <source>
        <dbReference type="Proteomes" id="UP001233271"/>
    </source>
</evidence>
<evidence type="ECO:0000256" key="7">
    <source>
        <dbReference type="SAM" id="MobiDB-lite"/>
    </source>
</evidence>
<dbReference type="Pfam" id="PF00172">
    <property type="entry name" value="Zn_clus"/>
    <property type="match status" value="1"/>
</dbReference>
<dbReference type="InterPro" id="IPR051089">
    <property type="entry name" value="prtT"/>
</dbReference>
<keyword evidence="3" id="KW-0238">DNA-binding</keyword>
<evidence type="ECO:0000256" key="1">
    <source>
        <dbReference type="ARBA" id="ARBA00004123"/>
    </source>
</evidence>
<keyword evidence="4" id="KW-0804">Transcription</keyword>
<dbReference type="InterPro" id="IPR001138">
    <property type="entry name" value="Zn2Cys6_DnaBD"/>
</dbReference>
<dbReference type="EMBL" id="AP028212">
    <property type="protein sequence ID" value="BEI87884.1"/>
    <property type="molecule type" value="Genomic_DNA"/>
</dbReference>
<dbReference type="AlphaFoldDB" id="A0AA48I1L2"/>
<dbReference type="KEGG" id="ccac:CcaHIS019_0106020"/>
<accession>A0AA48I1L2</accession>
<dbReference type="GO" id="GO:0000981">
    <property type="term" value="F:DNA-binding transcription factor activity, RNA polymerase II-specific"/>
    <property type="evidence" value="ECO:0007669"/>
    <property type="project" value="InterPro"/>
</dbReference>
<dbReference type="Proteomes" id="UP001233271">
    <property type="component" value="Chromosome 1"/>
</dbReference>
<dbReference type="PROSITE" id="PS00463">
    <property type="entry name" value="ZN2_CY6_FUNGAL_1"/>
    <property type="match status" value="1"/>
</dbReference>
<dbReference type="InterPro" id="IPR036864">
    <property type="entry name" value="Zn2-C6_fun-type_DNA-bd_sf"/>
</dbReference>
<keyword evidence="6" id="KW-0175">Coiled coil</keyword>
<dbReference type="PROSITE" id="PS50048">
    <property type="entry name" value="ZN2_CY6_FUNGAL_2"/>
    <property type="match status" value="1"/>
</dbReference>
<keyword evidence="5" id="KW-0539">Nucleus</keyword>
<name>A0AA48I1L2_9TREE</name>
<dbReference type="GO" id="GO:0000976">
    <property type="term" value="F:transcription cis-regulatory region binding"/>
    <property type="evidence" value="ECO:0007669"/>
    <property type="project" value="TreeGrafter"/>
</dbReference>
<proteinExistence type="predicted"/>
<comment type="subcellular location">
    <subcellularLocation>
        <location evidence="1">Nucleus</location>
    </subcellularLocation>
</comment>
<dbReference type="GeneID" id="85491755"/>
<dbReference type="Gene3D" id="4.10.240.10">
    <property type="entry name" value="Zn(2)-C6 fungal-type DNA-binding domain"/>
    <property type="match status" value="1"/>
</dbReference>
<keyword evidence="10" id="KW-1185">Reference proteome</keyword>
<protein>
    <recommendedName>
        <fullName evidence="8">Zn(2)-C6 fungal-type domain-containing protein</fullName>
    </recommendedName>
</protein>
<organism evidence="9 10">
    <name type="scientific">Cutaneotrichosporon cavernicola</name>
    <dbReference type="NCBI Taxonomy" id="279322"/>
    <lineage>
        <taxon>Eukaryota</taxon>
        <taxon>Fungi</taxon>
        <taxon>Dikarya</taxon>
        <taxon>Basidiomycota</taxon>
        <taxon>Agaricomycotina</taxon>
        <taxon>Tremellomycetes</taxon>
        <taxon>Trichosporonales</taxon>
        <taxon>Trichosporonaceae</taxon>
        <taxon>Cutaneotrichosporon</taxon>
    </lineage>
</organism>
<feature type="domain" description="Zn(2)-C6 fungal-type" evidence="8">
    <location>
        <begin position="17"/>
        <end position="48"/>
    </location>
</feature>
<evidence type="ECO:0000256" key="3">
    <source>
        <dbReference type="ARBA" id="ARBA00023125"/>
    </source>
</evidence>
<evidence type="ECO:0000256" key="4">
    <source>
        <dbReference type="ARBA" id="ARBA00023163"/>
    </source>
</evidence>
<dbReference type="GO" id="GO:0005634">
    <property type="term" value="C:nucleus"/>
    <property type="evidence" value="ECO:0007669"/>
    <property type="project" value="UniProtKB-SubCell"/>
</dbReference>
<dbReference type="PANTHER" id="PTHR31845">
    <property type="entry name" value="FINGER DOMAIN PROTEIN, PUTATIVE-RELATED"/>
    <property type="match status" value="1"/>
</dbReference>
<dbReference type="PANTHER" id="PTHR31845:SF19">
    <property type="entry name" value="TRANSCRIPTION FACTOR DOMAIN-CONTAINING PROTEIN"/>
    <property type="match status" value="1"/>
</dbReference>
<dbReference type="CDD" id="cd00067">
    <property type="entry name" value="GAL4"/>
    <property type="match status" value="1"/>
</dbReference>
<feature type="coiled-coil region" evidence="6">
    <location>
        <begin position="64"/>
        <end position="91"/>
    </location>
</feature>
<evidence type="ECO:0000256" key="6">
    <source>
        <dbReference type="SAM" id="Coils"/>
    </source>
</evidence>
<evidence type="ECO:0000313" key="9">
    <source>
        <dbReference type="EMBL" id="BEI87884.1"/>
    </source>
</evidence>
<evidence type="ECO:0000259" key="8">
    <source>
        <dbReference type="PROSITE" id="PS50048"/>
    </source>
</evidence>
<dbReference type="RefSeq" id="XP_060453150.1">
    <property type="nucleotide sequence ID" value="XM_060602145.1"/>
</dbReference>
<feature type="region of interest" description="Disordered" evidence="7">
    <location>
        <begin position="91"/>
        <end position="119"/>
    </location>
</feature>
<keyword evidence="2" id="KW-0805">Transcription regulation</keyword>